<dbReference type="OrthoDB" id="9780018at2"/>
<proteinExistence type="predicted"/>
<protein>
    <submittedName>
        <fullName evidence="1">Phage major tail protein, phi13 family</fullName>
    </submittedName>
</protein>
<organism evidence="1 2">
    <name type="scientific">Ruminococcus callidus ATCC 27760</name>
    <dbReference type="NCBI Taxonomy" id="411473"/>
    <lineage>
        <taxon>Bacteria</taxon>
        <taxon>Bacillati</taxon>
        <taxon>Bacillota</taxon>
        <taxon>Clostridia</taxon>
        <taxon>Eubacteriales</taxon>
        <taxon>Oscillospiraceae</taxon>
        <taxon>Ruminococcus</taxon>
    </lineage>
</organism>
<dbReference type="EMBL" id="AWVF01000136">
    <property type="protein sequence ID" value="ERJ96485.1"/>
    <property type="molecule type" value="Genomic_DNA"/>
</dbReference>
<comment type="caution">
    <text evidence="1">The sequence shown here is derived from an EMBL/GenBank/DDBJ whole genome shotgun (WGS) entry which is preliminary data.</text>
</comment>
<dbReference type="HOGENOM" id="CLU_099000_0_0_9"/>
<dbReference type="InterPro" id="IPR006490">
    <property type="entry name" value="Maj_tail_phi13"/>
</dbReference>
<dbReference type="eggNOG" id="ENOG502Z7JU">
    <property type="taxonomic scope" value="Bacteria"/>
</dbReference>
<evidence type="ECO:0000313" key="2">
    <source>
        <dbReference type="Proteomes" id="UP000016662"/>
    </source>
</evidence>
<dbReference type="AlphaFoldDB" id="U2KWM8"/>
<gene>
    <name evidence="1" type="ORF">RUMCAL_01152</name>
</gene>
<reference evidence="1 2" key="1">
    <citation type="submission" date="2013-07" db="EMBL/GenBank/DDBJ databases">
        <authorList>
            <person name="Weinstock G."/>
            <person name="Sodergren E."/>
            <person name="Wylie T."/>
            <person name="Fulton L."/>
            <person name="Fulton R."/>
            <person name="Fronick C."/>
            <person name="O'Laughlin M."/>
            <person name="Godfrey J."/>
            <person name="Miner T."/>
            <person name="Herter B."/>
            <person name="Appelbaum E."/>
            <person name="Cordes M."/>
            <person name="Lek S."/>
            <person name="Wollam A."/>
            <person name="Pepin K.H."/>
            <person name="Palsikar V.B."/>
            <person name="Mitreva M."/>
            <person name="Wilson R.K."/>
        </authorList>
    </citation>
    <scope>NUCLEOTIDE SEQUENCE [LARGE SCALE GENOMIC DNA]</scope>
    <source>
        <strain evidence="1 2">ATCC 27760</strain>
    </source>
</reference>
<keyword evidence="2" id="KW-1185">Reference proteome</keyword>
<dbReference type="RefSeq" id="WP_021682614.1">
    <property type="nucleotide sequence ID" value="NZ_KI260429.1"/>
</dbReference>
<evidence type="ECO:0000313" key="1">
    <source>
        <dbReference type="EMBL" id="ERJ96485.1"/>
    </source>
</evidence>
<name>U2KWM8_9FIRM</name>
<dbReference type="NCBIfam" id="TIGR01603">
    <property type="entry name" value="maj_tail_phi13"/>
    <property type="match status" value="1"/>
</dbReference>
<accession>U2KWM8</accession>
<dbReference type="STRING" id="411473.RUMCAL_01152"/>
<dbReference type="PATRIC" id="fig|411473.3.peg.951"/>
<dbReference type="Proteomes" id="UP000016662">
    <property type="component" value="Unassembled WGS sequence"/>
</dbReference>
<sequence>MAMEKNKVKFGLNKVHYAKITSYDEEGVPTFAKPVRIPGAVSLSIDAEGEASNFYADDGVYYVINNNSGYTGDLEIALVPLEFATDILGEKLDEKGVLTETNTAEVSQFALLFEFSGDKNKIRHCLFCCSASRPATESSTIEDEKEVKTETLSLTATALNSGLVKTKTCEKTDAEVYENWYKAVYMPNLAAAVQSGKASAASVKA</sequence>